<feature type="domain" description="Thioredoxin" evidence="1">
    <location>
        <begin position="3"/>
        <end position="163"/>
    </location>
</feature>
<name>Q1MYY7_9GAMM</name>
<dbReference type="EMBL" id="AAQH01000022">
    <property type="protein sequence ID" value="EAT11154.1"/>
    <property type="molecule type" value="Genomic_DNA"/>
</dbReference>
<proteinExistence type="predicted"/>
<dbReference type="Pfam" id="PF00578">
    <property type="entry name" value="AhpC-TSA"/>
    <property type="match status" value="1"/>
</dbReference>
<dbReference type="AlphaFoldDB" id="Q1MYY7"/>
<dbReference type="CDD" id="cd02970">
    <property type="entry name" value="PRX_like2"/>
    <property type="match status" value="1"/>
</dbReference>
<reference evidence="2 3" key="1">
    <citation type="submission" date="2006-03" db="EMBL/GenBank/DDBJ databases">
        <authorList>
            <person name="Pinhassi J."/>
            <person name="Pedros-Alio C."/>
            <person name="Ferriera S."/>
            <person name="Johnson J."/>
            <person name="Kravitz S."/>
            <person name="Halpern A."/>
            <person name="Remington K."/>
            <person name="Beeson K."/>
            <person name="Tran B."/>
            <person name="Rogers Y.-H."/>
            <person name="Friedman R."/>
            <person name="Venter J.C."/>
        </authorList>
    </citation>
    <scope>NUCLEOTIDE SEQUENCE [LARGE SCALE GENOMIC DNA]</scope>
    <source>
        <strain evidence="2 3">RED65</strain>
    </source>
</reference>
<comment type="caution">
    <text evidence="2">The sequence shown here is derived from an EMBL/GenBank/DDBJ whole genome shotgun (WGS) entry which is preliminary data.</text>
</comment>
<evidence type="ECO:0000259" key="1">
    <source>
        <dbReference type="PROSITE" id="PS51352"/>
    </source>
</evidence>
<dbReference type="STRING" id="207949.RED65_07714"/>
<dbReference type="SUPFAM" id="SSF52833">
    <property type="entry name" value="Thioredoxin-like"/>
    <property type="match status" value="1"/>
</dbReference>
<dbReference type="RefSeq" id="WP_007018895.1">
    <property type="nucleotide sequence ID" value="NZ_CH724119.1"/>
</dbReference>
<dbReference type="GO" id="GO:0004601">
    <property type="term" value="F:peroxidase activity"/>
    <property type="evidence" value="ECO:0007669"/>
    <property type="project" value="UniProtKB-KW"/>
</dbReference>
<keyword evidence="2" id="KW-0575">Peroxidase</keyword>
<accession>Q1MYY7</accession>
<dbReference type="InterPro" id="IPR000866">
    <property type="entry name" value="AhpC/TSA"/>
</dbReference>
<protein>
    <submittedName>
        <fullName evidence="2">Thioredoxin peroxidase</fullName>
    </submittedName>
</protein>
<dbReference type="InterPro" id="IPR036249">
    <property type="entry name" value="Thioredoxin-like_sf"/>
</dbReference>
<evidence type="ECO:0000313" key="3">
    <source>
        <dbReference type="Proteomes" id="UP000004263"/>
    </source>
</evidence>
<organism evidence="2 3">
    <name type="scientific">Bermanella marisrubri</name>
    <dbReference type="NCBI Taxonomy" id="207949"/>
    <lineage>
        <taxon>Bacteria</taxon>
        <taxon>Pseudomonadati</taxon>
        <taxon>Pseudomonadota</taxon>
        <taxon>Gammaproteobacteria</taxon>
        <taxon>Oceanospirillales</taxon>
        <taxon>Oceanospirillaceae</taxon>
        <taxon>Bermanella</taxon>
    </lineage>
</organism>
<keyword evidence="2" id="KW-0560">Oxidoreductase</keyword>
<dbReference type="PROSITE" id="PS51352">
    <property type="entry name" value="THIOREDOXIN_2"/>
    <property type="match status" value="1"/>
</dbReference>
<dbReference type="Proteomes" id="UP000004263">
    <property type="component" value="Unassembled WGS sequence"/>
</dbReference>
<dbReference type="HOGENOM" id="CLU_132019_0_0_6"/>
<evidence type="ECO:0000313" key="2">
    <source>
        <dbReference type="EMBL" id="EAT11154.1"/>
    </source>
</evidence>
<keyword evidence="3" id="KW-1185">Reference proteome</keyword>
<dbReference type="InterPro" id="IPR013766">
    <property type="entry name" value="Thioredoxin_domain"/>
</dbReference>
<sequence length="176" mass="19959">MKLKAGETFPSITVKDLAGNNVNLNGIEADHCDWKLVVVYRGQHCPMCTRYLNILAQYRDALLNNGVDMIAVSADSKEQLESHLAQLDINFPIAYGLTLEQMQSLGLYISEPRSEKETDHNFAEPGLFVINEKGTIQVIDISNNPFVRPEVDKLVSGLQWIRNPENDYPIRGMYRY</sequence>
<dbReference type="Gene3D" id="3.40.30.10">
    <property type="entry name" value="Glutaredoxin"/>
    <property type="match status" value="1"/>
</dbReference>
<dbReference type="OrthoDB" id="9809746at2"/>
<gene>
    <name evidence="2" type="ORF">RED65_07714</name>
</gene>